<dbReference type="Gene3D" id="3.40.50.150">
    <property type="entry name" value="Vaccinia Virus protein VP39"/>
    <property type="match status" value="1"/>
</dbReference>
<evidence type="ECO:0000313" key="3">
    <source>
        <dbReference type="Proteomes" id="UP000288178"/>
    </source>
</evidence>
<dbReference type="Pfam" id="PF06634">
    <property type="entry name" value="DUF1156"/>
    <property type="match status" value="1"/>
</dbReference>
<comment type="caution">
    <text evidence="2">The sequence shown here is derived from an EMBL/GenBank/DDBJ whole genome shotgun (WGS) entry which is preliminary data.</text>
</comment>
<accession>A0A3S2WW67</accession>
<reference evidence="2 3" key="1">
    <citation type="submission" date="2019-01" db="EMBL/GenBank/DDBJ databases">
        <authorList>
            <person name="Chen W.-M."/>
        </authorList>
    </citation>
    <scope>NUCLEOTIDE SEQUENCE [LARGE SCALE GENOMIC DNA]</scope>
    <source>
        <strain evidence="2 3">ICH-3</strain>
    </source>
</reference>
<dbReference type="SUPFAM" id="SSF53335">
    <property type="entry name" value="S-adenosyl-L-methionine-dependent methyltransferases"/>
    <property type="match status" value="1"/>
</dbReference>
<name>A0A3S2WW67_9BURK</name>
<evidence type="ECO:0000313" key="2">
    <source>
        <dbReference type="EMBL" id="RVT52745.1"/>
    </source>
</evidence>
<gene>
    <name evidence="2" type="ORF">ENE75_10055</name>
</gene>
<evidence type="ECO:0000259" key="1">
    <source>
        <dbReference type="Pfam" id="PF06634"/>
    </source>
</evidence>
<organism evidence="2 3">
    <name type="scientific">Rubrivivax albus</name>
    <dbReference type="NCBI Taxonomy" id="2499835"/>
    <lineage>
        <taxon>Bacteria</taxon>
        <taxon>Pseudomonadati</taxon>
        <taxon>Pseudomonadota</taxon>
        <taxon>Betaproteobacteria</taxon>
        <taxon>Burkholderiales</taxon>
        <taxon>Sphaerotilaceae</taxon>
        <taxon>Rubrivivax</taxon>
    </lineage>
</organism>
<dbReference type="InterPro" id="IPR009537">
    <property type="entry name" value="DUF1156"/>
</dbReference>
<dbReference type="Proteomes" id="UP000288178">
    <property type="component" value="Unassembled WGS sequence"/>
</dbReference>
<dbReference type="OrthoDB" id="3197274at2"/>
<dbReference type="RefSeq" id="WP_128198117.1">
    <property type="nucleotide sequence ID" value="NZ_SACT01000002.1"/>
</dbReference>
<proteinExistence type="predicted"/>
<keyword evidence="3" id="KW-1185">Reference proteome</keyword>
<dbReference type="AlphaFoldDB" id="A0A3S2WW67"/>
<dbReference type="EMBL" id="SACT01000002">
    <property type="protein sequence ID" value="RVT52745.1"/>
    <property type="molecule type" value="Genomic_DNA"/>
</dbReference>
<protein>
    <submittedName>
        <fullName evidence="2">DUF1156 domain-containing protein</fullName>
    </submittedName>
</protein>
<feature type="domain" description="DUF1156" evidence="1">
    <location>
        <begin position="8"/>
        <end position="69"/>
    </location>
</feature>
<dbReference type="InterPro" id="IPR029063">
    <property type="entry name" value="SAM-dependent_MTases_sf"/>
</dbReference>
<sequence>MPAFIETQFPIARLSVESYKERKGGNQTLTRLGKWWGRKPLILVRAAILGLLMPSSNDAKKDREVFLQILTMDDEGAWARCKPAAQRKLGRAAFDALSYAERIANCDRPESIAGPSPQAWAAINAHLGTNAGSLPELVEQLGQRELGHRPRVGDAFCGGGSIPFEAARIGCDSFGSDLNPVAGLLTWASLNLLGGGPEVQREVMSLQAAAMKAADEQVTTWGIEHNDRGERADAFLYCVEVKPEGCDYYIPLAPSWLVGEKSQVICRWHRVPGSDRLRPEIVRVDAAEVRRYKAKEGATVAESRVVDPFDPDRTWSVAALRGPDGLRRWTRDDVVPRPGDVFQERLYCIRWIDAAGNRRYAVPDDDDLRRESQVLELLRERFDHWQRQGFIPSRAIVSGYNTEQPIRERGWTHWHHLFTPRQLLVHGLLAKFCSEMASNTTSRCASMLCIGRMADWDSRLTRWVSDASMGPSGFLCVRRLGKLAVG</sequence>